<gene>
    <name evidence="8" type="ORF">ADN01_11195</name>
</gene>
<dbReference type="Gene3D" id="3.30.450.40">
    <property type="match status" value="1"/>
</dbReference>
<protein>
    <recommendedName>
        <fullName evidence="10">Diguanylate cyclase</fullName>
    </recommendedName>
</protein>
<dbReference type="PANTHER" id="PTHR45138">
    <property type="entry name" value="REGULATORY COMPONENTS OF SENSORY TRANSDUCTION SYSTEM"/>
    <property type="match status" value="1"/>
</dbReference>
<evidence type="ECO:0000259" key="6">
    <source>
        <dbReference type="PROSITE" id="PS50113"/>
    </source>
</evidence>
<evidence type="ECO:0000259" key="4">
    <source>
        <dbReference type="PROSITE" id="PS50110"/>
    </source>
</evidence>
<dbReference type="InterPro" id="IPR001789">
    <property type="entry name" value="Sig_transdc_resp-reg_receiver"/>
</dbReference>
<feature type="domain" description="PAC" evidence="6">
    <location>
        <begin position="216"/>
        <end position="268"/>
    </location>
</feature>
<dbReference type="EMBL" id="LGCM01000039">
    <property type="protein sequence ID" value="KPL80690.1"/>
    <property type="molecule type" value="Genomic_DNA"/>
</dbReference>
<accession>A0A0N8GPE7</accession>
<dbReference type="GO" id="GO:0005886">
    <property type="term" value="C:plasma membrane"/>
    <property type="evidence" value="ECO:0007669"/>
    <property type="project" value="TreeGrafter"/>
</dbReference>
<dbReference type="SUPFAM" id="SSF55785">
    <property type="entry name" value="PYP-like sensor domain (PAS domain)"/>
    <property type="match status" value="3"/>
</dbReference>
<evidence type="ECO:0000259" key="5">
    <source>
        <dbReference type="PROSITE" id="PS50112"/>
    </source>
</evidence>
<dbReference type="InterPro" id="IPR050469">
    <property type="entry name" value="Diguanylate_Cyclase"/>
</dbReference>
<sequence>MSANPTTRVLAIEDDLGLSRLIQRRLERAGYEVECAFSAEEGLQRWAEGSFQVLLTDHILPNKTGLDVLRALAELGDMPPAVMITGGGSEHVAVEALKLGASEYIVKDTAGNFLDLLPTVLEQVLRQAQVRREHRAAVEALRASEDRYRSVVEDQTDLIFRANTQGSITFANPAFRRFFDFPAGMPEIPLEASPFAADRMRLIQLAAQLTPENATASIEQHIQDQRLGEHRINWTFRGIFDPSGTLVEVQGVGWDITERYAMEEQLRQSELKLRTLFQRSNDFLFLTDETGRITNWNAAGEALTGFSFNDVQGKYIWDIQYQLIHPENRSPDKYQNIYNVLSQLLTAVESDYSGKIVESELHAKDGSIRIAQQKITVIPTQKGHTLFGIIRDITEYARAARELRERDLRLRMIADNILDVICETDLSGMLRYVSPSSLTVFGCLPETLLGMSIHRFFAHADQPDFGSFLAQVSSQNIPGKIEHRFQRPDGSLIWLESIASPLKNEAGALAGIVINSRDITQRKEAEESLRVLNQELSTWVSELEHRNSEVTTINEMGEMLQSCQSWPDAFQVVSRYAQRLFPSQAGALFSYTESKEWMEAAVSWGSPQQTALSFGPQDCWALRRGRIHRLNPAHSPLFCVHSQKPASGEVALHSICIPLIAQTESLGIFYLELAPGQSMNHWEALAVMVADRIALALANLGLRVTLHEQAIRDPLTKCFNRRFMEATLEREVTSAQRHERPLALIMLDIDHFKHFNDHFSYAAGDALLVELADLLLQNVRSSDVVCRYGGEEFMLILLESTLDNALRRASEIQILIRNLRLIHRGQPLGAVTVSLGVAAFPQHGTTGEELLRSVDTALHHAKNTGRDRISIAE</sequence>
<dbReference type="InterPro" id="IPR000014">
    <property type="entry name" value="PAS"/>
</dbReference>
<dbReference type="RefSeq" id="WP_062417695.1">
    <property type="nucleotide sequence ID" value="NZ_DF967974.1"/>
</dbReference>
<dbReference type="SMART" id="SM00267">
    <property type="entry name" value="GGDEF"/>
    <property type="match status" value="1"/>
</dbReference>
<feature type="domain" description="GGDEF" evidence="7">
    <location>
        <begin position="740"/>
        <end position="873"/>
    </location>
</feature>
<dbReference type="PROSITE" id="PS50113">
    <property type="entry name" value="PAC"/>
    <property type="match status" value="3"/>
</dbReference>
<dbReference type="PROSITE" id="PS50110">
    <property type="entry name" value="RESPONSE_REGULATORY"/>
    <property type="match status" value="1"/>
</dbReference>
<evidence type="ECO:0000256" key="3">
    <source>
        <dbReference type="PROSITE-ProRule" id="PRU00169"/>
    </source>
</evidence>
<dbReference type="InterPro" id="IPR000700">
    <property type="entry name" value="PAS-assoc_C"/>
</dbReference>
<dbReference type="Proteomes" id="UP000050501">
    <property type="component" value="Unassembled WGS sequence"/>
</dbReference>
<dbReference type="SUPFAM" id="SSF55073">
    <property type="entry name" value="Nucleotide cyclase"/>
    <property type="match status" value="1"/>
</dbReference>
<evidence type="ECO:0008006" key="10">
    <source>
        <dbReference type="Google" id="ProtNLM"/>
    </source>
</evidence>
<dbReference type="GO" id="GO:1902201">
    <property type="term" value="P:negative regulation of bacterial-type flagellum-dependent cell motility"/>
    <property type="evidence" value="ECO:0007669"/>
    <property type="project" value="TreeGrafter"/>
</dbReference>
<keyword evidence="9" id="KW-1185">Reference proteome</keyword>
<dbReference type="CDD" id="cd00156">
    <property type="entry name" value="REC"/>
    <property type="match status" value="1"/>
</dbReference>
<name>A0A0N8GPE7_9CHLR</name>
<dbReference type="SUPFAM" id="SSF52172">
    <property type="entry name" value="CheY-like"/>
    <property type="match status" value="1"/>
</dbReference>
<comment type="caution">
    <text evidence="8">The sequence shown here is derived from an EMBL/GenBank/DDBJ whole genome shotgun (WGS) entry which is preliminary data.</text>
</comment>
<feature type="domain" description="PAS" evidence="5">
    <location>
        <begin position="406"/>
        <end position="476"/>
    </location>
</feature>
<dbReference type="PATRIC" id="fig|229921.5.peg.1461"/>
<dbReference type="FunFam" id="3.30.70.270:FF:000001">
    <property type="entry name" value="Diguanylate cyclase domain protein"/>
    <property type="match status" value="1"/>
</dbReference>
<dbReference type="Pfam" id="PF00990">
    <property type="entry name" value="GGDEF"/>
    <property type="match status" value="1"/>
</dbReference>
<proteinExistence type="predicted"/>
<dbReference type="CDD" id="cd01949">
    <property type="entry name" value="GGDEF"/>
    <property type="match status" value="1"/>
</dbReference>
<keyword evidence="1" id="KW-0808">Transferase</keyword>
<dbReference type="AlphaFoldDB" id="A0A0N8GPE7"/>
<dbReference type="GO" id="GO:0016301">
    <property type="term" value="F:kinase activity"/>
    <property type="evidence" value="ECO:0007669"/>
    <property type="project" value="UniProtKB-KW"/>
</dbReference>
<dbReference type="PANTHER" id="PTHR45138:SF9">
    <property type="entry name" value="DIGUANYLATE CYCLASE DGCM-RELATED"/>
    <property type="match status" value="1"/>
</dbReference>
<dbReference type="NCBIfam" id="TIGR00229">
    <property type="entry name" value="sensory_box"/>
    <property type="match status" value="3"/>
</dbReference>
<evidence type="ECO:0000259" key="7">
    <source>
        <dbReference type="PROSITE" id="PS50887"/>
    </source>
</evidence>
<feature type="domain" description="PAC" evidence="6">
    <location>
        <begin position="355"/>
        <end position="405"/>
    </location>
</feature>
<dbReference type="GO" id="GO:0043709">
    <property type="term" value="P:cell adhesion involved in single-species biofilm formation"/>
    <property type="evidence" value="ECO:0007669"/>
    <property type="project" value="TreeGrafter"/>
</dbReference>
<dbReference type="InterPro" id="IPR011006">
    <property type="entry name" value="CheY-like_superfamily"/>
</dbReference>
<organism evidence="8 9">
    <name type="scientific">Levilinea saccharolytica</name>
    <dbReference type="NCBI Taxonomy" id="229921"/>
    <lineage>
        <taxon>Bacteria</taxon>
        <taxon>Bacillati</taxon>
        <taxon>Chloroflexota</taxon>
        <taxon>Anaerolineae</taxon>
        <taxon>Anaerolineales</taxon>
        <taxon>Anaerolineaceae</taxon>
        <taxon>Levilinea</taxon>
    </lineage>
</organism>
<dbReference type="InterPro" id="IPR043128">
    <property type="entry name" value="Rev_trsase/Diguanyl_cyclase"/>
</dbReference>
<dbReference type="NCBIfam" id="TIGR00254">
    <property type="entry name" value="GGDEF"/>
    <property type="match status" value="1"/>
</dbReference>
<dbReference type="Pfam" id="PF00072">
    <property type="entry name" value="Response_reg"/>
    <property type="match status" value="1"/>
</dbReference>
<dbReference type="InterPro" id="IPR029787">
    <property type="entry name" value="Nucleotide_cyclase"/>
</dbReference>
<reference evidence="8 9" key="1">
    <citation type="submission" date="2015-07" db="EMBL/GenBank/DDBJ databases">
        <title>Genome sequence of Levilinea saccharolytica DSM 16555.</title>
        <authorList>
            <person name="Hemp J."/>
            <person name="Ward L.M."/>
            <person name="Pace L.A."/>
            <person name="Fischer W.W."/>
        </authorList>
    </citation>
    <scope>NUCLEOTIDE SEQUENCE [LARGE SCALE GENOMIC DNA]</scope>
    <source>
        <strain evidence="8 9">KIBI-1</strain>
    </source>
</reference>
<feature type="domain" description="Response regulatory" evidence="4">
    <location>
        <begin position="8"/>
        <end position="122"/>
    </location>
</feature>
<dbReference type="InterPro" id="IPR001610">
    <property type="entry name" value="PAC"/>
</dbReference>
<dbReference type="SMART" id="SM00086">
    <property type="entry name" value="PAC"/>
    <property type="match status" value="3"/>
</dbReference>
<evidence type="ECO:0000256" key="1">
    <source>
        <dbReference type="ARBA" id="ARBA00022679"/>
    </source>
</evidence>
<keyword evidence="3" id="KW-0597">Phosphoprotein</keyword>
<feature type="modified residue" description="4-aspartylphosphate" evidence="3">
    <location>
        <position position="57"/>
    </location>
</feature>
<dbReference type="SMART" id="SM00448">
    <property type="entry name" value="REC"/>
    <property type="match status" value="1"/>
</dbReference>
<dbReference type="Pfam" id="PF13188">
    <property type="entry name" value="PAS_8"/>
    <property type="match status" value="1"/>
</dbReference>
<evidence type="ECO:0000256" key="2">
    <source>
        <dbReference type="ARBA" id="ARBA00022777"/>
    </source>
</evidence>
<dbReference type="InterPro" id="IPR035965">
    <property type="entry name" value="PAS-like_dom_sf"/>
</dbReference>
<feature type="domain" description="PAS" evidence="5">
    <location>
        <begin position="144"/>
        <end position="181"/>
    </location>
</feature>
<dbReference type="InterPro" id="IPR003018">
    <property type="entry name" value="GAF"/>
</dbReference>
<dbReference type="Gene3D" id="3.40.50.2300">
    <property type="match status" value="1"/>
</dbReference>
<dbReference type="STRING" id="229921.ADN01_11195"/>
<feature type="domain" description="PAS" evidence="5">
    <location>
        <begin position="269"/>
        <end position="330"/>
    </location>
</feature>
<dbReference type="Gene3D" id="3.30.70.270">
    <property type="match status" value="1"/>
</dbReference>
<dbReference type="Gene3D" id="3.30.450.20">
    <property type="entry name" value="PAS domain"/>
    <property type="match status" value="3"/>
</dbReference>
<evidence type="ECO:0000313" key="8">
    <source>
        <dbReference type="EMBL" id="KPL80690.1"/>
    </source>
</evidence>
<dbReference type="GO" id="GO:0052621">
    <property type="term" value="F:diguanylate cyclase activity"/>
    <property type="evidence" value="ECO:0007669"/>
    <property type="project" value="TreeGrafter"/>
</dbReference>
<feature type="domain" description="PAC" evidence="6">
    <location>
        <begin position="479"/>
        <end position="531"/>
    </location>
</feature>
<dbReference type="CDD" id="cd00130">
    <property type="entry name" value="PAS"/>
    <property type="match status" value="3"/>
</dbReference>
<dbReference type="PROSITE" id="PS50112">
    <property type="entry name" value="PAS"/>
    <property type="match status" value="3"/>
</dbReference>
<dbReference type="PROSITE" id="PS50887">
    <property type="entry name" value="GGDEF"/>
    <property type="match status" value="1"/>
</dbReference>
<dbReference type="Pfam" id="PF13426">
    <property type="entry name" value="PAS_9"/>
    <property type="match status" value="2"/>
</dbReference>
<dbReference type="InterPro" id="IPR029016">
    <property type="entry name" value="GAF-like_dom_sf"/>
</dbReference>
<dbReference type="SMART" id="SM00091">
    <property type="entry name" value="PAS"/>
    <property type="match status" value="3"/>
</dbReference>
<dbReference type="SMART" id="SM00065">
    <property type="entry name" value="GAF"/>
    <property type="match status" value="1"/>
</dbReference>
<dbReference type="Pfam" id="PF01590">
    <property type="entry name" value="GAF"/>
    <property type="match status" value="1"/>
</dbReference>
<keyword evidence="2" id="KW-0418">Kinase</keyword>
<dbReference type="GO" id="GO:0000160">
    <property type="term" value="P:phosphorelay signal transduction system"/>
    <property type="evidence" value="ECO:0007669"/>
    <property type="project" value="InterPro"/>
</dbReference>
<dbReference type="SUPFAM" id="SSF55781">
    <property type="entry name" value="GAF domain-like"/>
    <property type="match status" value="1"/>
</dbReference>
<evidence type="ECO:0000313" key="9">
    <source>
        <dbReference type="Proteomes" id="UP000050501"/>
    </source>
</evidence>
<dbReference type="InterPro" id="IPR000160">
    <property type="entry name" value="GGDEF_dom"/>
</dbReference>